<protein>
    <submittedName>
        <fullName evidence="3">Putative secreted protein</fullName>
    </submittedName>
</protein>
<evidence type="ECO:0000256" key="2">
    <source>
        <dbReference type="SAM" id="SignalP"/>
    </source>
</evidence>
<evidence type="ECO:0000256" key="1">
    <source>
        <dbReference type="SAM" id="MobiDB-lite"/>
    </source>
</evidence>
<feature type="chain" id="PRO_5014623734" evidence="2">
    <location>
        <begin position="27"/>
        <end position="75"/>
    </location>
</feature>
<reference evidence="3" key="1">
    <citation type="submission" date="2018-01" db="EMBL/GenBank/DDBJ databases">
        <title>An insight into the sialome of Amazonian anophelines.</title>
        <authorList>
            <person name="Ribeiro J.M."/>
            <person name="Scarpassa V."/>
            <person name="Calvo E."/>
        </authorList>
    </citation>
    <scope>NUCLEOTIDE SEQUENCE</scope>
    <source>
        <tissue evidence="3">Salivary glands</tissue>
    </source>
</reference>
<feature type="region of interest" description="Disordered" evidence="1">
    <location>
        <begin position="52"/>
        <end position="75"/>
    </location>
</feature>
<proteinExistence type="predicted"/>
<evidence type="ECO:0000313" key="3">
    <source>
        <dbReference type="EMBL" id="MBW63126.1"/>
    </source>
</evidence>
<keyword evidence="2" id="KW-0732">Signal</keyword>
<sequence>MYHGRTVPFSVRWSLLLAATSARCAARGKGAGCVLGTGWQIVALATIPPSRYDGHERSAGKPLQSDTPADAPVSV</sequence>
<accession>A0A2M4CCQ4</accession>
<dbReference type="AlphaFoldDB" id="A0A2M4CCQ4"/>
<feature type="signal peptide" evidence="2">
    <location>
        <begin position="1"/>
        <end position="26"/>
    </location>
</feature>
<dbReference type="EMBL" id="GGFJ01013985">
    <property type="protein sequence ID" value="MBW63126.1"/>
    <property type="molecule type" value="Transcribed_RNA"/>
</dbReference>
<name>A0A2M4CCQ4_9DIPT</name>
<organism evidence="3">
    <name type="scientific">Anopheles marajoara</name>
    <dbReference type="NCBI Taxonomy" id="58244"/>
    <lineage>
        <taxon>Eukaryota</taxon>
        <taxon>Metazoa</taxon>
        <taxon>Ecdysozoa</taxon>
        <taxon>Arthropoda</taxon>
        <taxon>Hexapoda</taxon>
        <taxon>Insecta</taxon>
        <taxon>Pterygota</taxon>
        <taxon>Neoptera</taxon>
        <taxon>Endopterygota</taxon>
        <taxon>Diptera</taxon>
        <taxon>Nematocera</taxon>
        <taxon>Culicoidea</taxon>
        <taxon>Culicidae</taxon>
        <taxon>Anophelinae</taxon>
        <taxon>Anopheles</taxon>
    </lineage>
</organism>